<dbReference type="InterPro" id="IPR016039">
    <property type="entry name" value="Thiolase-like"/>
</dbReference>
<dbReference type="PANTHER" id="PTHR18919:SF107">
    <property type="entry name" value="ACETYL-COA ACETYLTRANSFERASE, CYTOSOLIC"/>
    <property type="match status" value="1"/>
</dbReference>
<dbReference type="Gene3D" id="3.90.770.10">
    <property type="entry name" value="3-hydroxy-3-methylglutaryl-coenzyme A Reductase, Chain A, domain 2"/>
    <property type="match status" value="1"/>
</dbReference>
<dbReference type="Gene3D" id="3.40.47.10">
    <property type="match status" value="1"/>
</dbReference>
<dbReference type="Gene3D" id="1.10.8.660">
    <property type="match status" value="1"/>
</dbReference>
<dbReference type="Proteomes" id="UP000782705">
    <property type="component" value="Unassembled WGS sequence"/>
</dbReference>
<dbReference type="PROSITE" id="PS01192">
    <property type="entry name" value="HMG_COA_REDUCTASE_3"/>
    <property type="match status" value="1"/>
</dbReference>
<keyword evidence="11" id="KW-1185">Reference proteome</keyword>
<dbReference type="InterPro" id="IPR004553">
    <property type="entry name" value="HMG_CoA_Rdtase_bac-typ"/>
</dbReference>
<comment type="caution">
    <text evidence="10">The sequence shown here is derived from an EMBL/GenBank/DDBJ whole genome shotgun (WGS) entry which is preliminary data.</text>
</comment>
<dbReference type="Gene3D" id="3.30.70.420">
    <property type="entry name" value="Hydroxymethylglutaryl-CoA reductase, class I/II, NAD/NADP-binding domain"/>
    <property type="match status" value="1"/>
</dbReference>
<dbReference type="InterPro" id="IPR023076">
    <property type="entry name" value="HMG_CoA_Rdtase_CS"/>
</dbReference>
<evidence type="ECO:0000256" key="6">
    <source>
        <dbReference type="ARBA" id="ARBA00023315"/>
    </source>
</evidence>
<dbReference type="PROSITE" id="PS00318">
    <property type="entry name" value="HMG_COA_REDUCTASE_2"/>
    <property type="match status" value="1"/>
</dbReference>
<evidence type="ECO:0000256" key="1">
    <source>
        <dbReference type="ARBA" id="ARBA00007661"/>
    </source>
</evidence>
<evidence type="ECO:0000256" key="4">
    <source>
        <dbReference type="ARBA" id="ARBA00022679"/>
    </source>
</evidence>
<dbReference type="Pfam" id="PF00368">
    <property type="entry name" value="HMG-CoA_red"/>
    <property type="match status" value="1"/>
</dbReference>
<keyword evidence="4" id="KW-0808">Transferase</keyword>
<dbReference type="InterPro" id="IPR020616">
    <property type="entry name" value="Thiolase_N"/>
</dbReference>
<accession>A0ABQ6YVE7</accession>
<dbReference type="EC" id="2.3.1.9" evidence="3"/>
<evidence type="ECO:0000313" key="11">
    <source>
        <dbReference type="Proteomes" id="UP000782705"/>
    </source>
</evidence>
<dbReference type="PRINTS" id="PR00071">
    <property type="entry name" value="HMGCOARDTASE"/>
</dbReference>
<protein>
    <recommendedName>
        <fullName evidence="3">acetyl-CoA C-acetyltransferase</fullName>
        <ecNumber evidence="3">2.3.1.9</ecNumber>
    </recommendedName>
    <alternativeName>
        <fullName evidence="7">Acetoacetyl-CoA thiolase</fullName>
    </alternativeName>
</protein>
<evidence type="ECO:0000256" key="7">
    <source>
        <dbReference type="ARBA" id="ARBA00030755"/>
    </source>
</evidence>
<comment type="similarity">
    <text evidence="2">Belongs to the thiolase-like superfamily. Thiolase family.</text>
</comment>
<organism evidence="10 11">
    <name type="scientific">Candidatus Enterococcus willemsii</name>
    <dbReference type="NCBI Taxonomy" id="1857215"/>
    <lineage>
        <taxon>Bacteria</taxon>
        <taxon>Bacillati</taxon>
        <taxon>Bacillota</taxon>
        <taxon>Bacilli</taxon>
        <taxon>Lactobacillales</taxon>
        <taxon>Enterococcaceae</taxon>
        <taxon>Enterococcus</taxon>
    </lineage>
</organism>
<dbReference type="CDD" id="cd00644">
    <property type="entry name" value="HMG-CoA_reductase_classII"/>
    <property type="match status" value="1"/>
</dbReference>
<evidence type="ECO:0000256" key="3">
    <source>
        <dbReference type="ARBA" id="ARBA00012705"/>
    </source>
</evidence>
<dbReference type="InterPro" id="IPR009029">
    <property type="entry name" value="HMG_CoA_Rdtase_sub-bd_dom_sf"/>
</dbReference>
<comment type="similarity">
    <text evidence="1">Belongs to the HMG-CoA reductase family.</text>
</comment>
<dbReference type="InterPro" id="IPR020613">
    <property type="entry name" value="Thiolase_CS"/>
</dbReference>
<feature type="domain" description="Thiolase C-terminal" evidence="9">
    <location>
        <begin position="265"/>
        <end position="385"/>
    </location>
</feature>
<dbReference type="InterPro" id="IPR002202">
    <property type="entry name" value="HMG_CoA_Rdtase"/>
</dbReference>
<evidence type="ECO:0000256" key="2">
    <source>
        <dbReference type="ARBA" id="ARBA00010982"/>
    </source>
</evidence>
<name>A0ABQ6YVE7_9ENTE</name>
<dbReference type="NCBIfam" id="TIGR01930">
    <property type="entry name" value="AcCoA-C-Actrans"/>
    <property type="match status" value="1"/>
</dbReference>
<feature type="domain" description="Thiolase N-terminal" evidence="8">
    <location>
        <begin position="4"/>
        <end position="255"/>
    </location>
</feature>
<keyword evidence="6" id="KW-0012">Acyltransferase</keyword>
<evidence type="ECO:0000256" key="5">
    <source>
        <dbReference type="ARBA" id="ARBA00023002"/>
    </source>
</evidence>
<dbReference type="SUPFAM" id="SSF53901">
    <property type="entry name" value="Thiolase-like"/>
    <property type="match status" value="2"/>
</dbReference>
<evidence type="ECO:0000259" key="9">
    <source>
        <dbReference type="Pfam" id="PF02803"/>
    </source>
</evidence>
<dbReference type="InterPro" id="IPR002155">
    <property type="entry name" value="Thiolase"/>
</dbReference>
<reference evidence="10 11" key="1">
    <citation type="submission" date="2016-06" db="EMBL/GenBank/DDBJ databases">
        <title>Four novel species of enterococci isolated from chicken manure.</title>
        <authorList>
            <person name="Van Tyne D."/>
        </authorList>
    </citation>
    <scope>NUCLEOTIDE SEQUENCE [LARGE SCALE GENOMIC DNA]</scope>
    <source>
        <strain evidence="10 11">CU12B</strain>
    </source>
</reference>
<dbReference type="InterPro" id="IPR020610">
    <property type="entry name" value="Thiolase_AS"/>
</dbReference>
<dbReference type="InterPro" id="IPR020615">
    <property type="entry name" value="Thiolase_acyl_enz_int_AS"/>
</dbReference>
<dbReference type="CDD" id="cd00751">
    <property type="entry name" value="thiolase"/>
    <property type="match status" value="1"/>
</dbReference>
<gene>
    <name evidence="10" type="ORF">BAU17_09570</name>
</gene>
<dbReference type="PROSITE" id="PS00098">
    <property type="entry name" value="THIOLASE_1"/>
    <property type="match status" value="1"/>
</dbReference>
<proteinExistence type="inferred from homology"/>
<dbReference type="PANTHER" id="PTHR18919">
    <property type="entry name" value="ACETYL-COA C-ACYLTRANSFERASE"/>
    <property type="match status" value="1"/>
</dbReference>
<dbReference type="Pfam" id="PF00108">
    <property type="entry name" value="Thiolase_N"/>
    <property type="match status" value="1"/>
</dbReference>
<sequence length="804" mass="85909">MEEVVIIDALRTPIGKYRGQFSQVSAVELGTKVAKALLQQNPTLQSEIKQVIFGNVLQAGNGQNPARQIALNSGLGHEVTASTINEVCGSGLKAIALARQAIQLGEADVILAGGVESMSQAPYVSQFDKATDSYTNPKPVMIQDGLTDAFSGKHMGLTAENVAEQFNISRQAQDAFAYESQMKAVDAQEQGYFQAEILPIEIDGTMYTKDEGIRKETSLEKLASLRTVFKENGTVTAGNASTINDGAAGVLLASKRFAEAHQIPYLAVIKDITEVGIDPSIMGISPIKAIGSLMEKNGLTVSDIDLFEINEAFAASSIVVQQTLEIPVEKINICGGGISLGHPIGASGSRIVATAVHQLQRIKGKYAVASLCVGGGLGLAILLERPVPYNTEKKFYELTRSERLERLAHEQVLTPDMQHELQQMSLSEEIADHLIENQISEFAIPLGVGMNFVINEQNYLVPMATEEPSVVAACSNGAKIVAASGGFRSQMEQKLLCGQIVLMNVTDAVAICKKIAANEAYLFEVAEAAYPSIVKRGGGLRRIQTREFPEDPSFLSVDLLIDTQDAMGANMMNTILEKVASVFRGWFSEEILFSILSNYATESVVTASCDISFEALGKQGKKVAEKIAAASTFAQLDPYRATTHNKGVMNGIEAVILATGNDTRATSAAIHAFAARSGQYRGLTTWQLTATGLRGTIELPLALGTVGGATKVLPKAQVTLKILGVEHAKDLAEIVACVGLAQNLAALRALVSEGIQKGHMSLQARSLALSVGAKGDEIQFVADRLQKGMMNEAIAKEILATLRQ</sequence>
<dbReference type="SUPFAM" id="SSF56542">
    <property type="entry name" value="Substrate-binding domain of HMG-CoA reductase"/>
    <property type="match status" value="1"/>
</dbReference>
<dbReference type="PROSITE" id="PS00099">
    <property type="entry name" value="THIOLASE_3"/>
    <property type="match status" value="1"/>
</dbReference>
<dbReference type="NCBIfam" id="TIGR00532">
    <property type="entry name" value="HMG_CoA_R_NAD"/>
    <property type="match status" value="1"/>
</dbReference>
<dbReference type="Pfam" id="PF02803">
    <property type="entry name" value="Thiolase_C"/>
    <property type="match status" value="1"/>
</dbReference>
<evidence type="ECO:0000259" key="8">
    <source>
        <dbReference type="Pfam" id="PF00108"/>
    </source>
</evidence>
<evidence type="ECO:0000313" key="10">
    <source>
        <dbReference type="EMBL" id="KAF1301060.1"/>
    </source>
</evidence>
<dbReference type="PROSITE" id="PS00737">
    <property type="entry name" value="THIOLASE_2"/>
    <property type="match status" value="1"/>
</dbReference>
<dbReference type="EMBL" id="MAEL01000062">
    <property type="protein sequence ID" value="KAF1301060.1"/>
    <property type="molecule type" value="Genomic_DNA"/>
</dbReference>
<dbReference type="InterPro" id="IPR023074">
    <property type="entry name" value="HMG_CoA_Rdtase_cat_sf"/>
</dbReference>
<dbReference type="RefSeq" id="WP_161903382.1">
    <property type="nucleotide sequence ID" value="NZ_MAEL01000062.1"/>
</dbReference>
<dbReference type="InterPro" id="IPR009023">
    <property type="entry name" value="HMG_CoA_Rdtase_NAD(P)-bd_sf"/>
</dbReference>
<keyword evidence="5" id="KW-0560">Oxidoreductase</keyword>
<dbReference type="PROSITE" id="PS50065">
    <property type="entry name" value="HMG_COA_REDUCTASE_4"/>
    <property type="match status" value="1"/>
</dbReference>
<dbReference type="InterPro" id="IPR020617">
    <property type="entry name" value="Thiolase_C"/>
</dbReference>
<dbReference type="SUPFAM" id="SSF55035">
    <property type="entry name" value="NAD-binding domain of HMG-CoA reductase"/>
    <property type="match status" value="1"/>
</dbReference>